<evidence type="ECO:0000256" key="4">
    <source>
        <dbReference type="ARBA" id="ARBA00022692"/>
    </source>
</evidence>
<evidence type="ECO:0000313" key="11">
    <source>
        <dbReference type="Proteomes" id="UP000185511"/>
    </source>
</evidence>
<keyword evidence="4 8" id="KW-0812">Transmembrane</keyword>
<feature type="transmembrane region" description="Helical" evidence="8">
    <location>
        <begin position="81"/>
        <end position="98"/>
    </location>
</feature>
<evidence type="ECO:0000256" key="5">
    <source>
        <dbReference type="ARBA" id="ARBA00022989"/>
    </source>
</evidence>
<feature type="transmembrane region" description="Helical" evidence="8">
    <location>
        <begin position="25"/>
        <end position="48"/>
    </location>
</feature>
<dbReference type="EMBL" id="CP016076">
    <property type="protein sequence ID" value="APU15145.1"/>
    <property type="molecule type" value="Genomic_DNA"/>
</dbReference>
<dbReference type="GO" id="GO:0043190">
    <property type="term" value="C:ATP-binding cassette (ABC) transporter complex"/>
    <property type="evidence" value="ECO:0007669"/>
    <property type="project" value="InterPro"/>
</dbReference>
<evidence type="ECO:0000256" key="6">
    <source>
        <dbReference type="ARBA" id="ARBA00023136"/>
    </source>
</evidence>
<dbReference type="AlphaFoldDB" id="A0AAC9LF34"/>
<evidence type="ECO:0000256" key="1">
    <source>
        <dbReference type="ARBA" id="ARBA00004651"/>
    </source>
</evidence>
<dbReference type="PANTHER" id="PTHR43077">
    <property type="entry name" value="TRANSPORT PERMEASE YVFS-RELATED"/>
    <property type="match status" value="1"/>
</dbReference>
<organism evidence="10 11">
    <name type="scientific">Actinoalloteichus fjordicus</name>
    <dbReference type="NCBI Taxonomy" id="1612552"/>
    <lineage>
        <taxon>Bacteria</taxon>
        <taxon>Bacillati</taxon>
        <taxon>Actinomycetota</taxon>
        <taxon>Actinomycetes</taxon>
        <taxon>Pseudonocardiales</taxon>
        <taxon>Pseudonocardiaceae</taxon>
        <taxon>Actinoalloteichus</taxon>
    </lineage>
</organism>
<name>A0AAC9LF34_9PSEU</name>
<dbReference type="PANTHER" id="PTHR43077:SF8">
    <property type="entry name" value="DOXORUBICIN RESISTANCE ABC TRANSPORTER PERMEASE PROTEIN DRRB"/>
    <property type="match status" value="1"/>
</dbReference>
<feature type="domain" description="ABC-2 type transporter transmembrane" evidence="9">
    <location>
        <begin position="2"/>
        <end position="180"/>
    </location>
</feature>
<sequence length="226" mass="24156">MLVLVFGYLFGGAMTVPGGGDYREFLLPGMFAMTMLFGLESTVLAVTADTARGVTDRFRSLPIASSAVLGGRAVADVIDSTLRLVVVLLCGLVVGWRWHDGLGAAAAAVALLLLLRFAFIWVGVYLGLLLKTPESAAMVQILVWPVGFLSNAFVAPETMPAPLALIAEWNPMSATAAAARERFGNPGWGEQSWAAQHAVAMAVGWPVLLSAVFIPLSLRRYRHLSR</sequence>
<dbReference type="Proteomes" id="UP000185511">
    <property type="component" value="Chromosome"/>
</dbReference>
<evidence type="ECO:0000256" key="8">
    <source>
        <dbReference type="SAM" id="Phobius"/>
    </source>
</evidence>
<keyword evidence="11" id="KW-1185">Reference proteome</keyword>
<evidence type="ECO:0000313" key="10">
    <source>
        <dbReference type="EMBL" id="APU15145.1"/>
    </source>
</evidence>
<dbReference type="GO" id="GO:0046677">
    <property type="term" value="P:response to antibiotic"/>
    <property type="evidence" value="ECO:0007669"/>
    <property type="project" value="UniProtKB-KW"/>
</dbReference>
<feature type="transmembrane region" description="Helical" evidence="8">
    <location>
        <begin position="104"/>
        <end position="130"/>
    </location>
</feature>
<keyword evidence="3" id="KW-1003">Cell membrane</keyword>
<dbReference type="InterPro" id="IPR000412">
    <property type="entry name" value="ABC_2_transport"/>
</dbReference>
<keyword evidence="7" id="KW-0046">Antibiotic resistance</keyword>
<feature type="transmembrane region" description="Helical" evidence="8">
    <location>
        <begin position="137"/>
        <end position="155"/>
    </location>
</feature>
<keyword evidence="6 8" id="KW-0472">Membrane</keyword>
<proteinExistence type="inferred from homology"/>
<dbReference type="InterPro" id="IPR051328">
    <property type="entry name" value="T7SS_ABC-Transporter"/>
</dbReference>
<evidence type="ECO:0000256" key="2">
    <source>
        <dbReference type="ARBA" id="ARBA00007783"/>
    </source>
</evidence>
<comment type="similarity">
    <text evidence="2">Belongs to the ABC-2 integral membrane protein family.</text>
</comment>
<dbReference type="InterPro" id="IPR013525">
    <property type="entry name" value="ABC2_TM"/>
</dbReference>
<gene>
    <name evidence="10" type="ORF">UA74_15460</name>
</gene>
<evidence type="ECO:0000256" key="3">
    <source>
        <dbReference type="ARBA" id="ARBA00022475"/>
    </source>
</evidence>
<evidence type="ECO:0000256" key="7">
    <source>
        <dbReference type="ARBA" id="ARBA00023251"/>
    </source>
</evidence>
<protein>
    <submittedName>
        <fullName evidence="10">ABC-type multidrug transport system, permease component</fullName>
    </submittedName>
</protein>
<dbReference type="PIRSF" id="PIRSF006648">
    <property type="entry name" value="DrrB"/>
    <property type="match status" value="1"/>
</dbReference>
<feature type="transmembrane region" description="Helical" evidence="8">
    <location>
        <begin position="198"/>
        <end position="218"/>
    </location>
</feature>
<dbReference type="Pfam" id="PF01061">
    <property type="entry name" value="ABC2_membrane"/>
    <property type="match status" value="1"/>
</dbReference>
<keyword evidence="5 8" id="KW-1133">Transmembrane helix</keyword>
<dbReference type="GO" id="GO:0140359">
    <property type="term" value="F:ABC-type transporter activity"/>
    <property type="evidence" value="ECO:0007669"/>
    <property type="project" value="InterPro"/>
</dbReference>
<evidence type="ECO:0000259" key="9">
    <source>
        <dbReference type="Pfam" id="PF01061"/>
    </source>
</evidence>
<dbReference type="KEGG" id="acad:UA74_15460"/>
<reference evidence="11" key="1">
    <citation type="submission" date="2016-06" db="EMBL/GenBank/DDBJ databases">
        <title>Complete genome sequence of Actinoalloteichus fjordicus DSM 46855 (=ADI127-17), type strain of the new species Actinoalloteichus fjordicus.</title>
        <authorList>
            <person name="Ruckert C."/>
            <person name="Nouioui I."/>
            <person name="Willmese J."/>
            <person name="van Wezel G."/>
            <person name="Klenk H.-P."/>
            <person name="Kalinowski J."/>
            <person name="Zotchev S.B."/>
        </authorList>
    </citation>
    <scope>NUCLEOTIDE SEQUENCE [LARGE SCALE GENOMIC DNA]</scope>
    <source>
        <strain evidence="11">ADI127-7</strain>
    </source>
</reference>
<accession>A0AAC9LF34</accession>
<comment type="subcellular location">
    <subcellularLocation>
        <location evidence="1">Cell membrane</location>
        <topology evidence="1">Multi-pass membrane protein</topology>
    </subcellularLocation>
</comment>